<dbReference type="eggNOG" id="ENOG5032RSP">
    <property type="taxonomic scope" value="Bacteria"/>
</dbReference>
<evidence type="ECO:0008006" key="4">
    <source>
        <dbReference type="Google" id="ProtNLM"/>
    </source>
</evidence>
<protein>
    <recommendedName>
        <fullName evidence="4">DUF2178 domain-containing protein</fullName>
    </recommendedName>
</protein>
<evidence type="ECO:0000256" key="1">
    <source>
        <dbReference type="SAM" id="Phobius"/>
    </source>
</evidence>
<proteinExistence type="predicted"/>
<name>A0A095X000_9FIRM</name>
<sequence length="130" mass="14946">MKNKKIWYIGYVIGFISLVALFIFKDDETLSRILPFIFTTSVTISSVSLGHNRRMEEDPFYRINVNDERNEKIRDKVNATMTPILMLIMGLAAVICFSAKAYLPAIILALGIISFPIITFFVSSYYEKKY</sequence>
<accession>A0A095X000</accession>
<organism evidence="2 3">
    <name type="scientific">Anaerococcus lactolyticus S7-1-13</name>
    <dbReference type="NCBI Taxonomy" id="1284686"/>
    <lineage>
        <taxon>Bacteria</taxon>
        <taxon>Bacillati</taxon>
        <taxon>Bacillota</taxon>
        <taxon>Tissierellia</taxon>
        <taxon>Tissierellales</taxon>
        <taxon>Peptoniphilaceae</taxon>
        <taxon>Anaerococcus</taxon>
    </lineage>
</organism>
<evidence type="ECO:0000313" key="2">
    <source>
        <dbReference type="EMBL" id="KGF03046.1"/>
    </source>
</evidence>
<dbReference type="EMBL" id="JRMW01000043">
    <property type="protein sequence ID" value="KGF03046.1"/>
    <property type="molecule type" value="Genomic_DNA"/>
</dbReference>
<feature type="transmembrane region" description="Helical" evidence="1">
    <location>
        <begin position="77"/>
        <end position="95"/>
    </location>
</feature>
<keyword evidence="1" id="KW-0812">Transmembrane</keyword>
<keyword evidence="1" id="KW-1133">Transmembrane helix</keyword>
<feature type="transmembrane region" description="Helical" evidence="1">
    <location>
        <begin position="30"/>
        <end position="50"/>
    </location>
</feature>
<dbReference type="Proteomes" id="UP000029579">
    <property type="component" value="Unassembled WGS sequence"/>
</dbReference>
<evidence type="ECO:0000313" key="3">
    <source>
        <dbReference type="Proteomes" id="UP000029579"/>
    </source>
</evidence>
<feature type="transmembrane region" description="Helical" evidence="1">
    <location>
        <begin position="101"/>
        <end position="126"/>
    </location>
</feature>
<keyword evidence="1" id="KW-0472">Membrane</keyword>
<feature type="transmembrane region" description="Helical" evidence="1">
    <location>
        <begin position="7"/>
        <end position="24"/>
    </location>
</feature>
<comment type="caution">
    <text evidence="2">The sequence shown here is derived from an EMBL/GenBank/DDBJ whole genome shotgun (WGS) entry which is preliminary data.</text>
</comment>
<gene>
    <name evidence="2" type="ORF">HMPREF1630_08625</name>
</gene>
<reference evidence="2 3" key="1">
    <citation type="submission" date="2014-07" db="EMBL/GenBank/DDBJ databases">
        <authorList>
            <person name="McCorrison J."/>
            <person name="Sanka R."/>
            <person name="Torralba M."/>
            <person name="Gillis M."/>
            <person name="Haft D.H."/>
            <person name="Methe B."/>
            <person name="Sutton G."/>
            <person name="Nelson K.E."/>
        </authorList>
    </citation>
    <scope>NUCLEOTIDE SEQUENCE [LARGE SCALE GENOMIC DNA]</scope>
    <source>
        <strain evidence="2 3">S7-1-13</strain>
    </source>
</reference>
<dbReference type="OrthoDB" id="1701924at2"/>
<dbReference type="AlphaFoldDB" id="A0A095X000"/>
<dbReference type="RefSeq" id="WP_037328855.1">
    <property type="nucleotide sequence ID" value="NZ_JRMW01000043.1"/>
</dbReference>